<feature type="region of interest" description="Disordered" evidence="1">
    <location>
        <begin position="81"/>
        <end position="108"/>
    </location>
</feature>
<keyword evidence="3" id="KW-1185">Reference proteome</keyword>
<sequence length="108" mass="12108">MKFSIPGRVAKLHGNQTKARACYINALQKVVKREDVAPTVMTIHLEPMNVDHKEMDEEMILDESLDPRIIGSNSLATPSEELEAFPVNSSEPTQELKVGEKFEEKNEG</sequence>
<accession>A0ABD1Q779</accession>
<dbReference type="AlphaFoldDB" id="A0ABD1Q779"/>
<comment type="caution">
    <text evidence="2">The sequence shown here is derived from an EMBL/GenBank/DDBJ whole genome shotgun (WGS) entry which is preliminary data.</text>
</comment>
<feature type="compositionally biased region" description="Basic and acidic residues" evidence="1">
    <location>
        <begin position="97"/>
        <end position="108"/>
    </location>
</feature>
<reference evidence="3" key="1">
    <citation type="submission" date="2024-07" db="EMBL/GenBank/DDBJ databases">
        <title>Two chromosome-level genome assemblies of Korean endemic species Abeliophyllum distichum and Forsythia ovata (Oleaceae).</title>
        <authorList>
            <person name="Jang H."/>
        </authorList>
    </citation>
    <scope>NUCLEOTIDE SEQUENCE [LARGE SCALE GENOMIC DNA]</scope>
</reference>
<organism evidence="2 3">
    <name type="scientific">Abeliophyllum distichum</name>
    <dbReference type="NCBI Taxonomy" id="126358"/>
    <lineage>
        <taxon>Eukaryota</taxon>
        <taxon>Viridiplantae</taxon>
        <taxon>Streptophyta</taxon>
        <taxon>Embryophyta</taxon>
        <taxon>Tracheophyta</taxon>
        <taxon>Spermatophyta</taxon>
        <taxon>Magnoliopsida</taxon>
        <taxon>eudicotyledons</taxon>
        <taxon>Gunneridae</taxon>
        <taxon>Pentapetalae</taxon>
        <taxon>asterids</taxon>
        <taxon>lamiids</taxon>
        <taxon>Lamiales</taxon>
        <taxon>Oleaceae</taxon>
        <taxon>Forsythieae</taxon>
        <taxon>Abeliophyllum</taxon>
    </lineage>
</organism>
<gene>
    <name evidence="2" type="ORF">Adt_39594</name>
</gene>
<protein>
    <submittedName>
        <fullName evidence="2">Uncharacterized protein</fullName>
    </submittedName>
</protein>
<evidence type="ECO:0000313" key="3">
    <source>
        <dbReference type="Proteomes" id="UP001604336"/>
    </source>
</evidence>
<name>A0ABD1Q779_9LAMI</name>
<dbReference type="EMBL" id="JBFOLK010000012">
    <property type="protein sequence ID" value="KAL2471458.1"/>
    <property type="molecule type" value="Genomic_DNA"/>
</dbReference>
<evidence type="ECO:0000256" key="1">
    <source>
        <dbReference type="SAM" id="MobiDB-lite"/>
    </source>
</evidence>
<proteinExistence type="predicted"/>
<evidence type="ECO:0000313" key="2">
    <source>
        <dbReference type="EMBL" id="KAL2471458.1"/>
    </source>
</evidence>
<dbReference type="Proteomes" id="UP001604336">
    <property type="component" value="Unassembled WGS sequence"/>
</dbReference>